<evidence type="ECO:0000313" key="2">
    <source>
        <dbReference type="EMBL" id="QIK79293.1"/>
    </source>
</evidence>
<dbReference type="Gene3D" id="1.25.40.10">
    <property type="entry name" value="Tetratricopeptide repeat domain"/>
    <property type="match status" value="1"/>
</dbReference>
<accession>A0A6G7YRC9</accession>
<reference evidence="2 3" key="1">
    <citation type="submission" date="2020-03" db="EMBL/GenBank/DDBJ databases">
        <title>Sphingomonas sp. nov., isolated from fish.</title>
        <authorList>
            <person name="Hyun D.-W."/>
            <person name="Bae J.-W."/>
        </authorList>
    </citation>
    <scope>NUCLEOTIDE SEQUENCE [LARGE SCALE GENOMIC DNA]</scope>
    <source>
        <strain evidence="2 3">HDW15B</strain>
    </source>
</reference>
<gene>
    <name evidence="2" type="ORF">G7077_10665</name>
</gene>
<organism evidence="2 3">
    <name type="scientific">Sphingomonas piscis</name>
    <dbReference type="NCBI Taxonomy" id="2714943"/>
    <lineage>
        <taxon>Bacteria</taxon>
        <taxon>Pseudomonadati</taxon>
        <taxon>Pseudomonadota</taxon>
        <taxon>Alphaproteobacteria</taxon>
        <taxon>Sphingomonadales</taxon>
        <taxon>Sphingomonadaceae</taxon>
        <taxon>Sphingomonas</taxon>
    </lineage>
</organism>
<feature type="compositionally biased region" description="Basic and acidic residues" evidence="1">
    <location>
        <begin position="487"/>
        <end position="505"/>
    </location>
</feature>
<name>A0A6G7YRC9_9SPHN</name>
<keyword evidence="3" id="KW-1185">Reference proteome</keyword>
<evidence type="ECO:0000256" key="1">
    <source>
        <dbReference type="SAM" id="MobiDB-lite"/>
    </source>
</evidence>
<dbReference type="KEGG" id="spii:G7077_10665"/>
<evidence type="ECO:0000313" key="3">
    <source>
        <dbReference type="Proteomes" id="UP000503222"/>
    </source>
</evidence>
<feature type="region of interest" description="Disordered" evidence="1">
    <location>
        <begin position="477"/>
        <end position="505"/>
    </location>
</feature>
<dbReference type="RefSeq" id="WP_166411682.1">
    <property type="nucleotide sequence ID" value="NZ_CP049869.1"/>
</dbReference>
<protein>
    <recommendedName>
        <fullName evidence="4">DUF1570 domain-containing protein</fullName>
    </recommendedName>
</protein>
<evidence type="ECO:0008006" key="4">
    <source>
        <dbReference type="Google" id="ProtNLM"/>
    </source>
</evidence>
<proteinExistence type="predicted"/>
<dbReference type="AlphaFoldDB" id="A0A6G7YRC9"/>
<dbReference type="Proteomes" id="UP000503222">
    <property type="component" value="Chromosome"/>
</dbReference>
<sequence>MAASTPAEAGWSRAVTPHFTIYSDQPAQQLRAYAARLETFDQAVRFARGVSDPLPGPANKLTIYAVRDFAMIERLAGQYGVGGFYIPWAGYSVAFVPLNTGAGTRLDLTSEAVFFHEYAHHLMYESLNVALPLWLTEGFAEFFSTAKFESDGAVGLGAPAAHRAGVLLGKRFAPMPIEVMLGGTWKQLKKYQPDEVYGRGWLLTHYLIFSAARKGQLERYVGAISQGTPALDAARLAFGNLNALDGELKDYVRSMRFPYVTVPTTKIKIGSISIEPLTVGQGEYVEVLMQSRRGPTDEQAKRLAPRARQIASKYPDDPAVQAWLAEAEVDAKNYNQAVIAADRALARDPKSMDALLQKGRALMLQARADKAAKPDWGAIQQIFLSANRLDPEDPRALIGYYESFLEAGVAPPKSAVDGYLYAFELAPQDGTLRWGAVKELINQGRTTEAVAAIKPLAFAPHGGASAQRAQELLETMSSGDLTATRNKIREIEAPKPDTGKGGRKA</sequence>
<dbReference type="EMBL" id="CP049869">
    <property type="protein sequence ID" value="QIK79293.1"/>
    <property type="molecule type" value="Genomic_DNA"/>
</dbReference>
<dbReference type="InterPro" id="IPR011990">
    <property type="entry name" value="TPR-like_helical_dom_sf"/>
</dbReference>
<dbReference type="SUPFAM" id="SSF48452">
    <property type="entry name" value="TPR-like"/>
    <property type="match status" value="1"/>
</dbReference>